<evidence type="ECO:0000313" key="3">
    <source>
        <dbReference type="Proteomes" id="UP000502035"/>
    </source>
</evidence>
<evidence type="ECO:0000313" key="2">
    <source>
        <dbReference type="EMBL" id="QIK74210.1"/>
    </source>
</evidence>
<dbReference type="InterPro" id="IPR029063">
    <property type="entry name" value="SAM-dependent_MTases_sf"/>
</dbReference>
<dbReference type="SUPFAM" id="SSF53335">
    <property type="entry name" value="S-adenosyl-L-methionine-dependent methyltransferases"/>
    <property type="match status" value="1"/>
</dbReference>
<dbReference type="Gene3D" id="3.40.50.150">
    <property type="entry name" value="Vaccinia Virus protein VP39"/>
    <property type="match status" value="1"/>
</dbReference>
<dbReference type="PANTHER" id="PTHR42912">
    <property type="entry name" value="METHYLTRANSFERASE"/>
    <property type="match status" value="1"/>
</dbReference>
<dbReference type="RefSeq" id="WP_166313826.1">
    <property type="nucleotide sequence ID" value="NZ_CP049866.1"/>
</dbReference>
<dbReference type="KEGG" id="npi:G7071_00900"/>
<dbReference type="EMBL" id="CP049866">
    <property type="protein sequence ID" value="QIK74210.1"/>
    <property type="molecule type" value="Genomic_DNA"/>
</dbReference>
<evidence type="ECO:0000259" key="1">
    <source>
        <dbReference type="Pfam" id="PF08241"/>
    </source>
</evidence>
<keyword evidence="2" id="KW-0808">Transferase</keyword>
<dbReference type="Pfam" id="PF08241">
    <property type="entry name" value="Methyltransf_11"/>
    <property type="match status" value="1"/>
</dbReference>
<reference evidence="2 3" key="1">
    <citation type="submission" date="2020-03" db="EMBL/GenBank/DDBJ databases">
        <title>Nocardioides sp. nov., isolated from fish.</title>
        <authorList>
            <person name="Hyun D.-W."/>
            <person name="Bae J.-W."/>
        </authorList>
    </citation>
    <scope>NUCLEOTIDE SEQUENCE [LARGE SCALE GENOMIC DNA]</scope>
    <source>
        <strain evidence="2 3">HDW12A</strain>
    </source>
</reference>
<protein>
    <submittedName>
        <fullName evidence="2">Class I SAM-dependent methyltransferase</fullName>
    </submittedName>
</protein>
<feature type="domain" description="Methyltransferase type 11" evidence="1">
    <location>
        <begin position="56"/>
        <end position="145"/>
    </location>
</feature>
<keyword evidence="3" id="KW-1185">Reference proteome</keyword>
<dbReference type="AlphaFoldDB" id="A0A6G7YBR9"/>
<sequence length="235" mass="25931">MTFEMSDADYVREQYASEDKLDTRASVWRPTSDGLDPTTEALRAIDRALVGDADVLEIGCGTGAMAERIHALPGVTLVATDFSERFVELTAARGVDARQADICYLPFDDASFDVAYAGWMLYHVRDIERALNEVRRVLRPGGTFVAVTNGNGHLADLLREAGGKPLVTRFSSETGESVLRRRFDDVRRHDLETRAVFGDHASAQAYLDTLGGDLTLPAFEGQREYAGHVTIFEAR</sequence>
<dbReference type="CDD" id="cd02440">
    <property type="entry name" value="AdoMet_MTases"/>
    <property type="match status" value="1"/>
</dbReference>
<dbReference type="InterPro" id="IPR050508">
    <property type="entry name" value="Methyltransf_Superfamily"/>
</dbReference>
<dbReference type="InterPro" id="IPR013216">
    <property type="entry name" value="Methyltransf_11"/>
</dbReference>
<organism evidence="2 3">
    <name type="scientific">Nocardioides piscis</name>
    <dbReference type="NCBI Taxonomy" id="2714938"/>
    <lineage>
        <taxon>Bacteria</taxon>
        <taxon>Bacillati</taxon>
        <taxon>Actinomycetota</taxon>
        <taxon>Actinomycetes</taxon>
        <taxon>Propionibacteriales</taxon>
        <taxon>Nocardioidaceae</taxon>
        <taxon>Nocardioides</taxon>
    </lineage>
</organism>
<accession>A0A6G7YBR9</accession>
<proteinExistence type="predicted"/>
<name>A0A6G7YBR9_9ACTN</name>
<dbReference type="GO" id="GO:0008757">
    <property type="term" value="F:S-adenosylmethionine-dependent methyltransferase activity"/>
    <property type="evidence" value="ECO:0007669"/>
    <property type="project" value="InterPro"/>
</dbReference>
<keyword evidence="2" id="KW-0489">Methyltransferase</keyword>
<gene>
    <name evidence="2" type="ORF">G7071_00900</name>
</gene>
<dbReference type="GO" id="GO:0032259">
    <property type="term" value="P:methylation"/>
    <property type="evidence" value="ECO:0007669"/>
    <property type="project" value="UniProtKB-KW"/>
</dbReference>
<dbReference type="Proteomes" id="UP000502035">
    <property type="component" value="Chromosome"/>
</dbReference>